<dbReference type="GO" id="GO:0045202">
    <property type="term" value="C:synapse"/>
    <property type="evidence" value="ECO:0007669"/>
    <property type="project" value="UniProtKB-ARBA"/>
</dbReference>
<keyword evidence="8" id="KW-0653">Protein transport</keyword>
<feature type="region of interest" description="Disordered" evidence="11">
    <location>
        <begin position="257"/>
        <end position="343"/>
    </location>
</feature>
<evidence type="ECO:0000256" key="6">
    <source>
        <dbReference type="ARBA" id="ARBA00022583"/>
    </source>
</evidence>
<feature type="compositionally biased region" description="Low complexity" evidence="11">
    <location>
        <begin position="303"/>
        <end position="312"/>
    </location>
</feature>
<feature type="region of interest" description="Disordered" evidence="11">
    <location>
        <begin position="563"/>
        <end position="611"/>
    </location>
</feature>
<organism evidence="14 15">
    <name type="scientific">Ignelater luminosus</name>
    <name type="common">Cucubano</name>
    <name type="synonym">Pyrophorus luminosus</name>
    <dbReference type="NCBI Taxonomy" id="2038154"/>
    <lineage>
        <taxon>Eukaryota</taxon>
        <taxon>Metazoa</taxon>
        <taxon>Ecdysozoa</taxon>
        <taxon>Arthropoda</taxon>
        <taxon>Hexapoda</taxon>
        <taxon>Insecta</taxon>
        <taxon>Pterygota</taxon>
        <taxon>Neoptera</taxon>
        <taxon>Endopterygota</taxon>
        <taxon>Coleoptera</taxon>
        <taxon>Polyphaga</taxon>
        <taxon>Elateriformia</taxon>
        <taxon>Elateroidea</taxon>
        <taxon>Elateridae</taxon>
        <taxon>Agrypninae</taxon>
        <taxon>Pyrophorini</taxon>
        <taxon>Ignelater</taxon>
    </lineage>
</organism>
<keyword evidence="5" id="KW-0963">Cytoplasm</keyword>
<evidence type="ECO:0000313" key="15">
    <source>
        <dbReference type="Proteomes" id="UP000801492"/>
    </source>
</evidence>
<keyword evidence="9" id="KW-0472">Membrane</keyword>
<evidence type="ECO:0000259" key="12">
    <source>
        <dbReference type="PROSITE" id="PS51070"/>
    </source>
</evidence>
<feature type="region of interest" description="Disordered" evidence="11">
    <location>
        <begin position="191"/>
        <end position="225"/>
    </location>
</feature>
<feature type="compositionally biased region" description="Low complexity" evidence="11">
    <location>
        <begin position="461"/>
        <end position="471"/>
    </location>
</feature>
<feature type="region of interest" description="Disordered" evidence="11">
    <location>
        <begin position="678"/>
        <end position="700"/>
    </location>
</feature>
<keyword evidence="4" id="KW-0813">Transport</keyword>
<protein>
    <recommendedName>
        <fullName evidence="16">Protein stoned-B</fullName>
    </recommendedName>
</protein>
<dbReference type="PROSITE" id="PS51072">
    <property type="entry name" value="MHD"/>
    <property type="match status" value="1"/>
</dbReference>
<evidence type="ECO:0000256" key="11">
    <source>
        <dbReference type="SAM" id="MobiDB-lite"/>
    </source>
</evidence>
<feature type="compositionally biased region" description="Polar residues" evidence="11">
    <location>
        <begin position="444"/>
        <end position="460"/>
    </location>
</feature>
<feature type="domain" description="SHD" evidence="12">
    <location>
        <begin position="712"/>
        <end position="886"/>
    </location>
</feature>
<feature type="compositionally biased region" description="Polar residues" evidence="11">
    <location>
        <begin position="481"/>
        <end position="491"/>
    </location>
</feature>
<comment type="subcellular location">
    <subcellularLocation>
        <location evidence="2">Cytoplasm</location>
    </subcellularLocation>
    <subcellularLocation>
        <location evidence="1">Endomembrane system</location>
    </subcellularLocation>
</comment>
<dbReference type="GO" id="GO:0012505">
    <property type="term" value="C:endomembrane system"/>
    <property type="evidence" value="ECO:0007669"/>
    <property type="project" value="UniProtKB-SubCell"/>
</dbReference>
<reference evidence="14" key="1">
    <citation type="submission" date="2019-08" db="EMBL/GenBank/DDBJ databases">
        <title>The genome of the North American firefly Photinus pyralis.</title>
        <authorList>
            <consortium name="Photinus pyralis genome working group"/>
            <person name="Fallon T.R."/>
            <person name="Sander Lower S.E."/>
            <person name="Weng J.-K."/>
        </authorList>
    </citation>
    <scope>NUCLEOTIDE SEQUENCE</scope>
    <source>
        <strain evidence="14">TRF0915ILg1</strain>
        <tissue evidence="14">Whole body</tissue>
    </source>
</reference>
<dbReference type="Pfam" id="PF00928">
    <property type="entry name" value="Adap_comp_sub"/>
    <property type="match status" value="1"/>
</dbReference>
<dbReference type="FunFam" id="2.60.40.1170:FF:000022">
    <property type="entry name" value="AP-1 complex subunit mu"/>
    <property type="match status" value="1"/>
</dbReference>
<keyword evidence="7" id="KW-0677">Repeat</keyword>
<dbReference type="SUPFAM" id="SSF49447">
    <property type="entry name" value="Second domain of Mu2 adaptin subunit (ap50) of ap2 adaptor"/>
    <property type="match status" value="1"/>
</dbReference>
<dbReference type="GO" id="GO:0030131">
    <property type="term" value="C:clathrin adaptor complex"/>
    <property type="evidence" value="ECO:0007669"/>
    <property type="project" value="InterPro"/>
</dbReference>
<dbReference type="InterPro" id="IPR050431">
    <property type="entry name" value="Adaptor_comp_med_subunit"/>
</dbReference>
<keyword evidence="6 10" id="KW-0254">Endocytosis</keyword>
<feature type="compositionally biased region" description="Polar residues" evidence="11">
    <location>
        <begin position="328"/>
        <end position="343"/>
    </location>
</feature>
<evidence type="ECO:0000256" key="3">
    <source>
        <dbReference type="ARBA" id="ARBA00005579"/>
    </source>
</evidence>
<dbReference type="GO" id="GO:0006897">
    <property type="term" value="P:endocytosis"/>
    <property type="evidence" value="ECO:0007669"/>
    <property type="project" value="UniProtKB-KW"/>
</dbReference>
<dbReference type="PANTHER" id="PTHR10529">
    <property type="entry name" value="AP COMPLEX SUBUNIT MU"/>
    <property type="match status" value="1"/>
</dbReference>
<dbReference type="GO" id="GO:0006886">
    <property type="term" value="P:intracellular protein transport"/>
    <property type="evidence" value="ECO:0007669"/>
    <property type="project" value="InterPro"/>
</dbReference>
<dbReference type="AlphaFoldDB" id="A0A8K0DJK1"/>
<evidence type="ECO:0000256" key="4">
    <source>
        <dbReference type="ARBA" id="ARBA00022448"/>
    </source>
</evidence>
<dbReference type="FunFam" id="2.60.40.1170:FF:000018">
    <property type="entry name" value="stonin-2 isoform X2"/>
    <property type="match status" value="1"/>
</dbReference>
<evidence type="ECO:0000259" key="13">
    <source>
        <dbReference type="PROSITE" id="PS51072"/>
    </source>
</evidence>
<dbReference type="PIRSF" id="PIRSF037099">
    <property type="entry name" value="Stonin"/>
    <property type="match status" value="1"/>
</dbReference>
<dbReference type="InterPro" id="IPR028565">
    <property type="entry name" value="MHD"/>
</dbReference>
<evidence type="ECO:0000256" key="9">
    <source>
        <dbReference type="ARBA" id="ARBA00023136"/>
    </source>
</evidence>
<name>A0A8K0DJK1_IGNLU</name>
<dbReference type="OrthoDB" id="10063141at2759"/>
<feature type="compositionally biased region" description="Pro residues" evidence="11">
    <location>
        <begin position="161"/>
        <end position="172"/>
    </location>
</feature>
<evidence type="ECO:0000256" key="2">
    <source>
        <dbReference type="ARBA" id="ARBA00004496"/>
    </source>
</evidence>
<dbReference type="PRINTS" id="PR00314">
    <property type="entry name" value="CLATHRINADPT"/>
</dbReference>
<dbReference type="EMBL" id="VTPC01000754">
    <property type="protein sequence ID" value="KAF2904506.1"/>
    <property type="molecule type" value="Genomic_DNA"/>
</dbReference>
<comment type="similarity">
    <text evidence="3 10">Belongs to the Stoned B family.</text>
</comment>
<proteinExistence type="inferred from homology"/>
<feature type="compositionally biased region" description="Pro residues" evidence="11">
    <location>
        <begin position="275"/>
        <end position="301"/>
    </location>
</feature>
<dbReference type="GO" id="GO:0030100">
    <property type="term" value="P:regulation of endocytosis"/>
    <property type="evidence" value="ECO:0007669"/>
    <property type="project" value="UniProtKB-UniRule"/>
</dbReference>
<feature type="compositionally biased region" description="Polar residues" evidence="11">
    <location>
        <begin position="592"/>
        <end position="605"/>
    </location>
</feature>
<gene>
    <name evidence="14" type="ORF">ILUMI_01674</name>
</gene>
<sequence>MDAKGANPFLFAEDDYASANATSNPFLMAEDDFVDTSANNDNPFLSQTAVSMASNSTNPFAFDPMELEPPEAQAATDINSAFQSSIGATNTFIDTAINFETTTELINTNTSQEFLPNTNAVIPNVPVQKPTGLDLKHTNTVTSMGATNQINSDANLQAAGPPRPPPPRPPPSKETQDLLMSVMGAMDATSSHLLDKIPPTRTPSPVSMRDLHSPSPTPEPTFADLLDVSDSKQPETNKIDHANDLLSLSDDNVCDINQNPPLVNQNITPIQPITNQPPPRPAPPAARPPRPSPPQKPPPPSFAQQNQSQNVVPPKPPPPISPAIQPQDNKNQIPSNKNEPKQTQGEMFDMFGMEEVQPQKTVASTADIMNLYSAPLVSKPQQKEPDLLFDSVEPEVTATEVITSNATNNSNVDVTVSNVNTFVANAIPPTEPVDSLANTPIVQDNFISPEPSQSDLQMDTSDSQSKGSVSSVTFNPFAGNEENTSPMKQNVQQDNSNVTTDIFGTNVINTNQTQDIFGFGEPKKMNDEFDAFAMKFESAAKDENKNGAFDAFANDTSAWGNDSGGFNDSSTGFDNDEPFDAFLSMQEPPTVPQSTPNKLSKAPSQDSDEDKDFSVIIRPKTSEVPFSDEAMPVLAPPPAPIQTAFTDTSPRFNPFDQQAESAAPAIGQEAALPIGETIPRSDSQETPPTPLFDEDVSQPLEPFPRATYMGEGWEMQLRQPNKKKITGQRFWKKIFVHLLYQNDCVLLQLFNQKGDKDPFQELPLQPCYSVSEIGAQQYDNYGKIFTLKLQYIFYKERPGVRPGQVKKAERITNKLSQFASYAIQGDYQGVKEFGSDLKKLGLPVEHAPQVSQLMKLGSLIYEDLKQFSVSIEEALFKLQAHRDRALHYKMEEVQITSVDELYVEQDAEGHIEKQIARVRLFFLGFLTGMPDIELGINDMRRQGKEVVGRHDIIPVITEEWIRLEDVEFHSCVQQDEYQNSHIIKFKPPDACYIELMRFRVRPPKNRELPLQLKTTFNITGNKVLIKADVLVPGFASRKLGQVPCEDVMIKIPIPECWIYLFRVEKHFRYGSVKSTHRRTGKIKGIERILGTMETLQESLIEVTSGQAKYEHQHRAIVWRCPRLPKEGQGAYTTHNLVCRLALTSYDQVPDQLAEYCYVEFTMPATQVSHTTVRSVSLQNSDSDDPPEKYVRYLARHEYRVGIEHTEGDSIAAYSAVTYVKPAPVQEQPQTIAENESSDDSD</sequence>
<dbReference type="FunFam" id="2.60.40.1170:FF:000016">
    <property type="entry name" value="AP-1 complex subunit mu"/>
    <property type="match status" value="1"/>
</dbReference>
<dbReference type="Proteomes" id="UP000801492">
    <property type="component" value="Unassembled WGS sequence"/>
</dbReference>
<evidence type="ECO:0000256" key="8">
    <source>
        <dbReference type="ARBA" id="ARBA00022927"/>
    </source>
</evidence>
<feature type="region of interest" description="Disordered" evidence="11">
    <location>
        <begin position="154"/>
        <end position="175"/>
    </location>
</feature>
<evidence type="ECO:0000256" key="7">
    <source>
        <dbReference type="ARBA" id="ARBA00022737"/>
    </source>
</evidence>
<dbReference type="InterPro" id="IPR012320">
    <property type="entry name" value="SHD_dom"/>
</dbReference>
<evidence type="ECO:0000256" key="5">
    <source>
        <dbReference type="ARBA" id="ARBA00022490"/>
    </source>
</evidence>
<dbReference type="PROSITE" id="PS51070">
    <property type="entry name" value="SHD"/>
    <property type="match status" value="1"/>
</dbReference>
<feature type="domain" description="MHD" evidence="13">
    <location>
        <begin position="890"/>
        <end position="1203"/>
    </location>
</feature>
<evidence type="ECO:0000313" key="14">
    <source>
        <dbReference type="EMBL" id="KAF2904506.1"/>
    </source>
</evidence>
<dbReference type="InterPro" id="IPR001392">
    <property type="entry name" value="Clathrin_mu"/>
</dbReference>
<feature type="region of interest" description="Disordered" evidence="11">
    <location>
        <begin position="444"/>
        <end position="491"/>
    </location>
</feature>
<feature type="compositionally biased region" description="Low complexity" evidence="11">
    <location>
        <begin position="264"/>
        <end position="274"/>
    </location>
</feature>
<evidence type="ECO:0008006" key="16">
    <source>
        <dbReference type="Google" id="ProtNLM"/>
    </source>
</evidence>
<comment type="caution">
    <text evidence="14">The sequence shown here is derived from an EMBL/GenBank/DDBJ whole genome shotgun (WGS) entry which is preliminary data.</text>
</comment>
<evidence type="ECO:0000256" key="1">
    <source>
        <dbReference type="ARBA" id="ARBA00004308"/>
    </source>
</evidence>
<accession>A0A8K0DJK1</accession>
<evidence type="ECO:0000256" key="10">
    <source>
        <dbReference type="PIRNR" id="PIRNR037099"/>
    </source>
</evidence>
<dbReference type="Gene3D" id="2.60.40.1170">
    <property type="entry name" value="Mu homology domain, subdomain B"/>
    <property type="match status" value="1"/>
</dbReference>
<dbReference type="InterPro" id="IPR036168">
    <property type="entry name" value="AP2_Mu_C_sf"/>
</dbReference>
<dbReference type="InterPro" id="IPR017110">
    <property type="entry name" value="Stonin"/>
</dbReference>
<keyword evidence="15" id="KW-1185">Reference proteome</keyword>
<feature type="compositionally biased region" description="Polar residues" evidence="11">
    <location>
        <begin position="563"/>
        <end position="573"/>
    </location>
</feature>